<name>A0A242NF81_9GAMM</name>
<evidence type="ECO:0000256" key="1">
    <source>
        <dbReference type="ARBA" id="ARBA00005233"/>
    </source>
</evidence>
<protein>
    <submittedName>
        <fullName evidence="4">Prepilin peptidase-dependent pilin</fullName>
    </submittedName>
</protein>
<dbReference type="InterPro" id="IPR012902">
    <property type="entry name" value="N_methyl_site"/>
</dbReference>
<dbReference type="PANTHER" id="PTHR30093:SF34">
    <property type="entry name" value="PREPILIN PEPTIDASE-DEPENDENT PROTEIN D"/>
    <property type="match status" value="1"/>
</dbReference>
<feature type="transmembrane region" description="Helical" evidence="3">
    <location>
        <begin position="12"/>
        <end position="30"/>
    </location>
</feature>
<dbReference type="GO" id="GO:0044096">
    <property type="term" value="C:type IV pilus"/>
    <property type="evidence" value="ECO:0007669"/>
    <property type="project" value="TreeGrafter"/>
</dbReference>
<dbReference type="Proteomes" id="UP000194800">
    <property type="component" value="Unassembled WGS sequence"/>
</dbReference>
<dbReference type="Pfam" id="PF00114">
    <property type="entry name" value="Pilin"/>
    <property type="match status" value="1"/>
</dbReference>
<dbReference type="SUPFAM" id="SSF54523">
    <property type="entry name" value="Pili subunits"/>
    <property type="match status" value="1"/>
</dbReference>
<dbReference type="InterPro" id="IPR001082">
    <property type="entry name" value="Pilin"/>
</dbReference>
<evidence type="ECO:0000313" key="6">
    <source>
        <dbReference type="Proteomes" id="UP000194800"/>
    </source>
</evidence>
<evidence type="ECO:0000256" key="2">
    <source>
        <dbReference type="ARBA" id="ARBA00022481"/>
    </source>
</evidence>
<dbReference type="EMBL" id="NART01000055">
    <property type="protein sequence ID" value="OTQ09077.1"/>
    <property type="molecule type" value="Genomic_DNA"/>
</dbReference>
<keyword evidence="3" id="KW-1133">Transmembrane helix</keyword>
<comment type="similarity">
    <text evidence="1">Belongs to the N-Me-Phe pilin family.</text>
</comment>
<gene>
    <name evidence="5" type="ORF">B6C91_10365</name>
    <name evidence="4" type="ORF">B6D08_13080</name>
</gene>
<reference evidence="6 7" key="1">
    <citation type="submission" date="2017-03" db="EMBL/GenBank/DDBJ databases">
        <title>Comparative genomics of honeybee gut symbionts reveal geographically distinct and subgroup specific antibiotic resistance.</title>
        <authorList>
            <person name="Ludvigsen J."/>
            <person name="Porcellato D."/>
            <person name="Labee-Lund T.M."/>
            <person name="Amdam G.V."/>
            <person name="Rudi K."/>
        </authorList>
    </citation>
    <scope>NUCLEOTIDE SEQUENCE [LARGE SCALE GENOMIC DNA]</scope>
    <source>
        <strain evidence="4 7">A-7-12</strain>
        <strain evidence="5 6">A-9-12</strain>
    </source>
</reference>
<dbReference type="RefSeq" id="WP_086272128.1">
    <property type="nucleotide sequence ID" value="NZ_MZNE01000065.1"/>
</dbReference>
<keyword evidence="3" id="KW-0812">Transmembrane</keyword>
<organism evidence="4 7">
    <name type="scientific">Gilliamella apicola</name>
    <dbReference type="NCBI Taxonomy" id="1196095"/>
    <lineage>
        <taxon>Bacteria</taxon>
        <taxon>Pseudomonadati</taxon>
        <taxon>Pseudomonadota</taxon>
        <taxon>Gammaproteobacteria</taxon>
        <taxon>Orbales</taxon>
        <taxon>Orbaceae</taxon>
        <taxon>Gilliamella</taxon>
    </lineage>
</organism>
<keyword evidence="3" id="KW-0472">Membrane</keyword>
<dbReference type="GO" id="GO:0043107">
    <property type="term" value="P:type IV pilus-dependent motility"/>
    <property type="evidence" value="ECO:0007669"/>
    <property type="project" value="TreeGrafter"/>
</dbReference>
<evidence type="ECO:0000256" key="3">
    <source>
        <dbReference type="SAM" id="Phobius"/>
    </source>
</evidence>
<dbReference type="PANTHER" id="PTHR30093">
    <property type="entry name" value="GENERAL SECRETION PATHWAY PROTEIN G"/>
    <property type="match status" value="1"/>
</dbReference>
<keyword evidence="2" id="KW-0488">Methylation</keyword>
<dbReference type="NCBIfam" id="TIGR02532">
    <property type="entry name" value="IV_pilin_GFxxxE"/>
    <property type="match status" value="1"/>
</dbReference>
<dbReference type="Proteomes" id="UP000194977">
    <property type="component" value="Unassembled WGS sequence"/>
</dbReference>
<dbReference type="GO" id="GO:0007155">
    <property type="term" value="P:cell adhesion"/>
    <property type="evidence" value="ECO:0007669"/>
    <property type="project" value="InterPro"/>
</dbReference>
<dbReference type="Pfam" id="PF07963">
    <property type="entry name" value="N_methyl"/>
    <property type="match status" value="1"/>
</dbReference>
<comment type="caution">
    <text evidence="4">The sequence shown here is derived from an EMBL/GenBank/DDBJ whole genome shotgun (WGS) entry which is preliminary data.</text>
</comment>
<sequence>MSNQSGFTLFELMIAIVVIAILTAIGLPAYQGYVKKAALTDMLQTMTAYKTAVEICAIEQGNLTHCKSGSNGVPLTKSTNYVTSVTVTNGVITLVGASALTGLTTTLTPTENTAHGGLDWTRTCLTSPLDDSLTTACQDIFKF</sequence>
<evidence type="ECO:0000313" key="5">
    <source>
        <dbReference type="EMBL" id="OTQ09077.1"/>
    </source>
</evidence>
<dbReference type="OrthoDB" id="5918848at2"/>
<dbReference type="EMBL" id="NARP01000047">
    <property type="protein sequence ID" value="OTP97891.1"/>
    <property type="molecule type" value="Genomic_DNA"/>
</dbReference>
<proteinExistence type="inferred from homology"/>
<dbReference type="NCBIfam" id="NF007862">
    <property type="entry name" value="PRK10574.1"/>
    <property type="match status" value="1"/>
</dbReference>
<accession>A0A242NF81</accession>
<evidence type="ECO:0000313" key="4">
    <source>
        <dbReference type="EMBL" id="OTP97891.1"/>
    </source>
</evidence>
<evidence type="ECO:0000313" key="7">
    <source>
        <dbReference type="Proteomes" id="UP000194977"/>
    </source>
</evidence>
<dbReference type="Gene3D" id="3.30.700.10">
    <property type="entry name" value="Glycoprotein, Type 4 Pilin"/>
    <property type="match status" value="1"/>
</dbReference>
<keyword evidence="6" id="KW-1185">Reference proteome</keyword>
<dbReference type="InterPro" id="IPR045584">
    <property type="entry name" value="Pilin-like"/>
</dbReference>
<dbReference type="AlphaFoldDB" id="A0A242NF81"/>